<protein>
    <submittedName>
        <fullName evidence="1">Uncharacterized protein</fullName>
    </submittedName>
</protein>
<reference evidence="1 2" key="1">
    <citation type="submission" date="2017-07" db="EMBL/GenBank/DDBJ databases">
        <title>Genome sequence of Pseudomonas NEP1.</title>
        <authorList>
            <person name="Nascimento F.X."/>
        </authorList>
    </citation>
    <scope>NUCLEOTIDE SEQUENCE [LARGE SCALE GENOMIC DNA]</scope>
    <source>
        <strain evidence="1 2">NEP1</strain>
    </source>
</reference>
<dbReference type="EMBL" id="CP022313">
    <property type="protein sequence ID" value="AXJ05131.1"/>
    <property type="molecule type" value="Genomic_DNA"/>
</dbReference>
<proteinExistence type="predicted"/>
<gene>
    <name evidence="1" type="ORF">CFN16_13685</name>
</gene>
<evidence type="ECO:0000313" key="2">
    <source>
        <dbReference type="Proteomes" id="UP000254535"/>
    </source>
</evidence>
<accession>A0A345UXC9</accession>
<dbReference type="Proteomes" id="UP000254535">
    <property type="component" value="Chromosome"/>
</dbReference>
<dbReference type="RefSeq" id="WP_115077945.1">
    <property type="nucleotide sequence ID" value="NZ_CP022313.1"/>
</dbReference>
<dbReference type="AlphaFoldDB" id="A0A345UXC9"/>
<evidence type="ECO:0000313" key="1">
    <source>
        <dbReference type="EMBL" id="AXJ05131.1"/>
    </source>
</evidence>
<organism evidence="1 2">
    <name type="scientific">Pseudomonas fluorescens</name>
    <dbReference type="NCBI Taxonomy" id="294"/>
    <lineage>
        <taxon>Bacteria</taxon>
        <taxon>Pseudomonadati</taxon>
        <taxon>Pseudomonadota</taxon>
        <taxon>Gammaproteobacteria</taxon>
        <taxon>Pseudomonadales</taxon>
        <taxon>Pseudomonadaceae</taxon>
        <taxon>Pseudomonas</taxon>
    </lineage>
</organism>
<name>A0A345UXC9_PSEFL</name>
<sequence length="103" mass="11881">MKDMNSGYITRDHGAVRPLILTQRTTAPGPESPILFQETCLGLANDQSQLILRRYFERFSPTEAHWVEYLHTIPTAEFIQWIMTHGQLRIECSDNTPFSHVHA</sequence>